<accession>A0A016SL39</accession>
<dbReference type="AlphaFoldDB" id="A0A016SL39"/>
<proteinExistence type="predicted"/>
<organism evidence="1 2">
    <name type="scientific">Ancylostoma ceylanicum</name>
    <dbReference type="NCBI Taxonomy" id="53326"/>
    <lineage>
        <taxon>Eukaryota</taxon>
        <taxon>Metazoa</taxon>
        <taxon>Ecdysozoa</taxon>
        <taxon>Nematoda</taxon>
        <taxon>Chromadorea</taxon>
        <taxon>Rhabditida</taxon>
        <taxon>Rhabditina</taxon>
        <taxon>Rhabditomorpha</taxon>
        <taxon>Strongyloidea</taxon>
        <taxon>Ancylostomatidae</taxon>
        <taxon>Ancylostomatinae</taxon>
        <taxon>Ancylostoma</taxon>
    </lineage>
</organism>
<reference evidence="2" key="1">
    <citation type="journal article" date="2015" name="Nat. Genet.">
        <title>The genome and transcriptome of the zoonotic hookworm Ancylostoma ceylanicum identify infection-specific gene families.</title>
        <authorList>
            <person name="Schwarz E.M."/>
            <person name="Hu Y."/>
            <person name="Antoshechkin I."/>
            <person name="Miller M.M."/>
            <person name="Sternberg P.W."/>
            <person name="Aroian R.V."/>
        </authorList>
    </citation>
    <scope>NUCLEOTIDE SEQUENCE</scope>
    <source>
        <strain evidence="2">HY135</strain>
    </source>
</reference>
<protein>
    <submittedName>
        <fullName evidence="1">Uncharacterized protein</fullName>
    </submittedName>
</protein>
<keyword evidence="2" id="KW-1185">Reference proteome</keyword>
<sequence length="75" mass="8470">MYDQQGSALLGDIQNTYGLVAHTGRLTRLCPQLRLHLFPAIGELLKEMDAACQNRRNDTKFTSQHNEAGLEIKRT</sequence>
<evidence type="ECO:0000313" key="2">
    <source>
        <dbReference type="Proteomes" id="UP000024635"/>
    </source>
</evidence>
<dbReference type="EMBL" id="JARK01001542">
    <property type="protein sequence ID" value="EYB91370.1"/>
    <property type="molecule type" value="Genomic_DNA"/>
</dbReference>
<name>A0A016SL39_9BILA</name>
<dbReference type="Proteomes" id="UP000024635">
    <property type="component" value="Unassembled WGS sequence"/>
</dbReference>
<evidence type="ECO:0000313" key="1">
    <source>
        <dbReference type="EMBL" id="EYB91370.1"/>
    </source>
</evidence>
<gene>
    <name evidence="1" type="primary">Acey_s0206.g1955</name>
    <name evidence="1" type="ORF">Y032_0206g1955</name>
</gene>
<comment type="caution">
    <text evidence="1">The sequence shown here is derived from an EMBL/GenBank/DDBJ whole genome shotgun (WGS) entry which is preliminary data.</text>
</comment>